<gene>
    <name evidence="1" type="ORF">RBSWK_04660</name>
</gene>
<protein>
    <submittedName>
        <fullName evidence="1">Uncharacterized protein</fullName>
    </submittedName>
</protein>
<sequence length="50" mass="5550">MVVRFIQKVGNVATNRDVNSRPIADCERATGSEARHVFVDAGIEVFLVYV</sequence>
<dbReference type="EMBL" id="AMWG01000125">
    <property type="protein sequence ID" value="ELP31408.1"/>
    <property type="molecule type" value="Genomic_DNA"/>
</dbReference>
<evidence type="ECO:0000313" key="2">
    <source>
        <dbReference type="Proteomes" id="UP000010959"/>
    </source>
</evidence>
<comment type="caution">
    <text evidence="1">The sequence shown here is derived from an EMBL/GenBank/DDBJ whole genome shotgun (WGS) entry which is preliminary data.</text>
</comment>
<proteinExistence type="predicted"/>
<evidence type="ECO:0000313" key="1">
    <source>
        <dbReference type="EMBL" id="ELP31408.1"/>
    </source>
</evidence>
<dbReference type="AlphaFoldDB" id="L7CBL3"/>
<reference evidence="1 2" key="1">
    <citation type="journal article" date="2013" name="Mar. Genomics">
        <title>Expression of sulfatases in Rhodopirellula baltica and the diversity of sulfatases in the genus Rhodopirellula.</title>
        <authorList>
            <person name="Wegner C.E."/>
            <person name="Richter-Heitmann T."/>
            <person name="Klindworth A."/>
            <person name="Klockow C."/>
            <person name="Richter M."/>
            <person name="Achstetter T."/>
            <person name="Glockner F.O."/>
            <person name="Harder J."/>
        </authorList>
    </citation>
    <scope>NUCLEOTIDE SEQUENCE [LARGE SCALE GENOMIC DNA]</scope>
    <source>
        <strain evidence="1 2">SWK14</strain>
    </source>
</reference>
<accession>L7CBL3</accession>
<dbReference type="Proteomes" id="UP000010959">
    <property type="component" value="Unassembled WGS sequence"/>
</dbReference>
<organism evidence="1 2">
    <name type="scientific">Rhodopirellula baltica SWK14</name>
    <dbReference type="NCBI Taxonomy" id="993516"/>
    <lineage>
        <taxon>Bacteria</taxon>
        <taxon>Pseudomonadati</taxon>
        <taxon>Planctomycetota</taxon>
        <taxon>Planctomycetia</taxon>
        <taxon>Pirellulales</taxon>
        <taxon>Pirellulaceae</taxon>
        <taxon>Rhodopirellula</taxon>
    </lineage>
</organism>
<name>L7CBL3_RHOBT</name>